<evidence type="ECO:0000256" key="1">
    <source>
        <dbReference type="ARBA" id="ARBA00022801"/>
    </source>
</evidence>
<dbReference type="PANTHER" id="PTHR39159">
    <property type="match status" value="1"/>
</dbReference>
<evidence type="ECO:0000259" key="2">
    <source>
        <dbReference type="Pfam" id="PF04167"/>
    </source>
</evidence>
<dbReference type="InterPro" id="IPR035930">
    <property type="entry name" value="FomD-like_sf"/>
</dbReference>
<reference evidence="3" key="1">
    <citation type="submission" date="2022-12" db="EMBL/GenBank/DDBJ databases">
        <title>New Phytohabitans aurantiacus sp. RD004123 nov., an actinomycete isolated from soil.</title>
        <authorList>
            <person name="Triningsih D.W."/>
            <person name="Harunari E."/>
            <person name="Igarashi Y."/>
        </authorList>
    </citation>
    <scope>NUCLEOTIDE SEQUENCE</scope>
    <source>
        <strain evidence="3">RD004123</strain>
    </source>
</reference>
<protein>
    <recommendedName>
        <fullName evidence="2">DUF402 domain-containing protein</fullName>
    </recommendedName>
</protein>
<evidence type="ECO:0000313" key="4">
    <source>
        <dbReference type="Proteomes" id="UP001144280"/>
    </source>
</evidence>
<keyword evidence="4" id="KW-1185">Reference proteome</keyword>
<proteinExistence type="predicted"/>
<dbReference type="Proteomes" id="UP001144280">
    <property type="component" value="Unassembled WGS sequence"/>
</dbReference>
<dbReference type="PANTHER" id="PTHR39159:SF1">
    <property type="entry name" value="UPF0374 PROTEIN YGAC"/>
    <property type="match status" value="1"/>
</dbReference>
<comment type="caution">
    <text evidence="3">The sequence shown here is derived from an EMBL/GenBank/DDBJ whole genome shotgun (WGS) entry which is preliminary data.</text>
</comment>
<dbReference type="InterPro" id="IPR007295">
    <property type="entry name" value="DUF402"/>
</dbReference>
<keyword evidence="1" id="KW-0378">Hydrolase</keyword>
<dbReference type="Pfam" id="PF04167">
    <property type="entry name" value="DUF402"/>
    <property type="match status" value="1"/>
</dbReference>
<dbReference type="InterPro" id="IPR050212">
    <property type="entry name" value="Ntdp-like"/>
</dbReference>
<feature type="domain" description="DUF402" evidence="2">
    <location>
        <begin position="20"/>
        <end position="149"/>
    </location>
</feature>
<evidence type="ECO:0000313" key="3">
    <source>
        <dbReference type="EMBL" id="GLI02859.1"/>
    </source>
</evidence>
<name>A0ABQ5R7W9_9ACTN</name>
<gene>
    <name evidence="3" type="ORF">Pa4123_81370</name>
</gene>
<accession>A0ABQ5R7W9</accession>
<dbReference type="EMBL" id="BSDI01000071">
    <property type="protein sequence ID" value="GLI02859.1"/>
    <property type="molecule type" value="Genomic_DNA"/>
</dbReference>
<dbReference type="RefSeq" id="WP_281904629.1">
    <property type="nucleotide sequence ID" value="NZ_BSDI01000071.1"/>
</dbReference>
<dbReference type="SUPFAM" id="SSF159234">
    <property type="entry name" value="FomD-like"/>
    <property type="match status" value="1"/>
</dbReference>
<dbReference type="Gene3D" id="2.40.380.10">
    <property type="entry name" value="FomD-like"/>
    <property type="match status" value="1"/>
</dbReference>
<sequence>MSTEIRFTKWGGRRHWRYPMQPLGEDRHGRWFGARAGILLRRGFEEPIVQPHDFVVLVPADGCWIARWNGPGESDISIYVDVTSKPTFQPGVVSAVDLDLDVVQHRDGTVRVLDEDEFAEHQVRYHYPAAVVAQAQATTDDLVARLTAGAEPFGKAGSAWLQRFVENG</sequence>
<organism evidence="3 4">
    <name type="scientific">Phytohabitans aurantiacus</name>
    <dbReference type="NCBI Taxonomy" id="3016789"/>
    <lineage>
        <taxon>Bacteria</taxon>
        <taxon>Bacillati</taxon>
        <taxon>Actinomycetota</taxon>
        <taxon>Actinomycetes</taxon>
        <taxon>Micromonosporales</taxon>
        <taxon>Micromonosporaceae</taxon>
    </lineage>
</organism>